<keyword evidence="2" id="KW-0175">Coiled coil</keyword>
<evidence type="ECO:0000259" key="4">
    <source>
        <dbReference type="Pfam" id="PF02563"/>
    </source>
</evidence>
<evidence type="ECO:0000256" key="3">
    <source>
        <dbReference type="SAM" id="SignalP"/>
    </source>
</evidence>
<dbReference type="PANTHER" id="PTHR33619">
    <property type="entry name" value="POLYSACCHARIDE EXPORT PROTEIN GFCE-RELATED"/>
    <property type="match status" value="1"/>
</dbReference>
<keyword evidence="1 3" id="KW-0732">Signal</keyword>
<feature type="signal peptide" evidence="3">
    <location>
        <begin position="1"/>
        <end position="29"/>
    </location>
</feature>
<dbReference type="Gene3D" id="3.30.1950.10">
    <property type="entry name" value="wza like domain"/>
    <property type="match status" value="1"/>
</dbReference>
<protein>
    <submittedName>
        <fullName evidence="7">Polysaccharide biosynthesis/export family protein</fullName>
    </submittedName>
</protein>
<dbReference type="Pfam" id="PF02563">
    <property type="entry name" value="Poly_export"/>
    <property type="match status" value="1"/>
</dbReference>
<accession>A0ABS0S7H3</accession>
<feature type="domain" description="Polysaccharide export protein N-terminal" evidence="4">
    <location>
        <begin position="31"/>
        <end position="116"/>
    </location>
</feature>
<feature type="domain" description="Soluble ligand binding" evidence="5">
    <location>
        <begin position="122"/>
        <end position="154"/>
    </location>
</feature>
<evidence type="ECO:0000256" key="2">
    <source>
        <dbReference type="SAM" id="Coils"/>
    </source>
</evidence>
<feature type="domain" description="AprE-like long alpha-helical hairpin" evidence="6">
    <location>
        <begin position="168"/>
        <end position="353"/>
    </location>
</feature>
<dbReference type="Pfam" id="PF10531">
    <property type="entry name" value="SLBB"/>
    <property type="match status" value="1"/>
</dbReference>
<evidence type="ECO:0000313" key="8">
    <source>
        <dbReference type="Proteomes" id="UP000601789"/>
    </source>
</evidence>
<dbReference type="InterPro" id="IPR058781">
    <property type="entry name" value="HH_AprE-like"/>
</dbReference>
<evidence type="ECO:0000313" key="7">
    <source>
        <dbReference type="EMBL" id="MBI1619248.1"/>
    </source>
</evidence>
<name>A0ABS0S7H3_9HYPH</name>
<dbReference type="RefSeq" id="WP_198473396.1">
    <property type="nucleotide sequence ID" value="NZ_JADGMQ010000001.1"/>
</dbReference>
<dbReference type="PANTHER" id="PTHR33619:SF3">
    <property type="entry name" value="POLYSACCHARIDE EXPORT PROTEIN GFCE-RELATED"/>
    <property type="match status" value="1"/>
</dbReference>
<evidence type="ECO:0000259" key="6">
    <source>
        <dbReference type="Pfam" id="PF25994"/>
    </source>
</evidence>
<keyword evidence="8" id="KW-1185">Reference proteome</keyword>
<dbReference type="InterPro" id="IPR019554">
    <property type="entry name" value="Soluble_ligand-bd"/>
</dbReference>
<dbReference type="Gene3D" id="3.10.560.10">
    <property type="entry name" value="Outer membrane lipoprotein wza domain like"/>
    <property type="match status" value="1"/>
</dbReference>
<gene>
    <name evidence="7" type="ORF">IOD40_01030</name>
</gene>
<organism evidence="7 8">
    <name type="scientific">Aquamicrobium zhengzhouense</name>
    <dbReference type="NCBI Taxonomy" id="2781738"/>
    <lineage>
        <taxon>Bacteria</taxon>
        <taxon>Pseudomonadati</taxon>
        <taxon>Pseudomonadota</taxon>
        <taxon>Alphaproteobacteria</taxon>
        <taxon>Hyphomicrobiales</taxon>
        <taxon>Phyllobacteriaceae</taxon>
        <taxon>Aquamicrobium</taxon>
    </lineage>
</organism>
<evidence type="ECO:0000259" key="5">
    <source>
        <dbReference type="Pfam" id="PF10531"/>
    </source>
</evidence>
<feature type="coiled-coil region" evidence="2">
    <location>
        <begin position="226"/>
        <end position="267"/>
    </location>
</feature>
<evidence type="ECO:0000256" key="1">
    <source>
        <dbReference type="ARBA" id="ARBA00022729"/>
    </source>
</evidence>
<comment type="caution">
    <text evidence="7">The sequence shown here is derived from an EMBL/GenBank/DDBJ whole genome shotgun (WGS) entry which is preliminary data.</text>
</comment>
<dbReference type="EMBL" id="JADGMQ010000001">
    <property type="protein sequence ID" value="MBI1619248.1"/>
    <property type="molecule type" value="Genomic_DNA"/>
</dbReference>
<dbReference type="Proteomes" id="UP000601789">
    <property type="component" value="Unassembled WGS sequence"/>
</dbReference>
<reference evidence="7 8" key="1">
    <citation type="submission" date="2020-10" db="EMBL/GenBank/DDBJ databases">
        <title>Aquamicrobium zhengzhouensis sp. nov., a exopolysaccharide producing bacterium isolated from farmland soil.</title>
        <authorList>
            <person name="Wang X."/>
        </authorList>
    </citation>
    <scope>NUCLEOTIDE SEQUENCE [LARGE SCALE GENOMIC DNA]</scope>
    <source>
        <strain evidence="8">cd-1</strain>
    </source>
</reference>
<dbReference type="InterPro" id="IPR003715">
    <property type="entry name" value="Poly_export_N"/>
</dbReference>
<dbReference type="Pfam" id="PF25994">
    <property type="entry name" value="HH_AprE"/>
    <property type="match status" value="1"/>
</dbReference>
<feature type="chain" id="PRO_5045322438" evidence="3">
    <location>
        <begin position="30"/>
        <end position="421"/>
    </location>
</feature>
<proteinExistence type="predicted"/>
<dbReference type="InterPro" id="IPR049712">
    <property type="entry name" value="Poly_export"/>
</dbReference>
<sequence>MSIFHLAQMRRTALCSVATAAFFSGVVSAYPSDDIIVPQTRLRVTVVQWMPMRGAYEQWNALGGEFTVGDEGTISIPVVGVVPVSGSDSKSVAAEISKRLQAAIGTVDAPNTTVEIVEYPPVYVVGDVKAPGAFSYRPGMSVLKAMALSGGRQESPVQPADEIQLVGELRSLENEVLRTRARIARLTAEREGVAEIQFPQAPSDTEGRSLAEEVQAQEQLILTSRANELQRQIKSLDELRDLLHAEIGVLEQKIVASEQAIASVERELKGVTELVQKGIAIASRQSDLERALTSHRAERLDHVTAIMRARQGVAEATRDLDGLEDRRKTEIAGELQKDQSSLEQTLLRRETAQKLLLELLAKKAPSRNDDAVSFAVIRIEGGQAIEIDAKESTLLKPGDVVKVKFNDSTNRPAAGLIPASQ</sequence>